<organism evidence="1">
    <name type="scientific">marine metagenome</name>
    <dbReference type="NCBI Taxonomy" id="408172"/>
    <lineage>
        <taxon>unclassified sequences</taxon>
        <taxon>metagenomes</taxon>
        <taxon>ecological metagenomes</taxon>
    </lineage>
</organism>
<name>A0A382LJ03_9ZZZZ</name>
<protein>
    <submittedName>
        <fullName evidence="1">Uncharacterized protein</fullName>
    </submittedName>
</protein>
<dbReference type="EMBL" id="UINC01087329">
    <property type="protein sequence ID" value="SVC36610.1"/>
    <property type="molecule type" value="Genomic_DNA"/>
</dbReference>
<evidence type="ECO:0000313" key="1">
    <source>
        <dbReference type="EMBL" id="SVC36610.1"/>
    </source>
</evidence>
<reference evidence="1" key="1">
    <citation type="submission" date="2018-05" db="EMBL/GenBank/DDBJ databases">
        <authorList>
            <person name="Lanie J.A."/>
            <person name="Ng W.-L."/>
            <person name="Kazmierczak K.M."/>
            <person name="Andrzejewski T.M."/>
            <person name="Davidsen T.M."/>
            <person name="Wayne K.J."/>
            <person name="Tettelin H."/>
            <person name="Glass J.I."/>
            <person name="Rusch D."/>
            <person name="Podicherti R."/>
            <person name="Tsui H.-C.T."/>
            <person name="Winkler M.E."/>
        </authorList>
    </citation>
    <scope>NUCLEOTIDE SEQUENCE</scope>
</reference>
<dbReference type="AlphaFoldDB" id="A0A382LJ03"/>
<proteinExistence type="predicted"/>
<gene>
    <name evidence="1" type="ORF">METZ01_LOCUS289464</name>
</gene>
<sequence>MTLTLIGSAHDGAGEGAIEILSGIDATYDEYQFHFYNICPVNDGIDWQFQVDTGTNENWNMYITSVAWQSWNKEGGASDDAEYNATDTQANADNAYQNLTGTIGSDSYEAMSGVLHLYAPASDAFLKQFHSRIIGREENYARDFWRSGMIGTNSYTAGSGETTAITRIRFRFESCNIDTGVVKMFGVK</sequence>
<accession>A0A382LJ03</accession>